<protein>
    <submittedName>
        <fullName evidence="1">Uncharacterized protein</fullName>
    </submittedName>
</protein>
<gene>
    <name evidence="1" type="ORF">M20_1578</name>
</gene>
<name>A0A0V8AUU3_LACLL</name>
<dbReference type="Proteomes" id="UP000053719">
    <property type="component" value="Unassembled WGS sequence"/>
</dbReference>
<dbReference type="EMBL" id="LKLU01000093">
    <property type="protein sequence ID" value="KSU20243.1"/>
    <property type="molecule type" value="Genomic_DNA"/>
</dbReference>
<evidence type="ECO:0000313" key="1">
    <source>
        <dbReference type="EMBL" id="KSU20243.1"/>
    </source>
</evidence>
<organism evidence="1 2">
    <name type="scientific">Lactococcus lactis subsp. lactis</name>
    <name type="common">Streptococcus lactis</name>
    <dbReference type="NCBI Taxonomy" id="1360"/>
    <lineage>
        <taxon>Bacteria</taxon>
        <taxon>Bacillati</taxon>
        <taxon>Bacillota</taxon>
        <taxon>Bacilli</taxon>
        <taxon>Lactobacillales</taxon>
        <taxon>Streptococcaceae</taxon>
        <taxon>Lactococcus</taxon>
    </lineage>
</organism>
<sequence>MDFAKSLARNRRKRYEDEKETNQNSRSSFYAWWNVPSF</sequence>
<proteinExistence type="predicted"/>
<reference evidence="2" key="1">
    <citation type="submission" date="2015-10" db="EMBL/GenBank/DDBJ databases">
        <title>Draft Genome Sequences of 11 Lactococcus lactis subspecies cremoris strains.</title>
        <authorList>
            <person name="Wels M."/>
            <person name="Backus L."/>
            <person name="Boekhorst J."/>
            <person name="Dijkstra A."/>
            <person name="Beerthuizen M."/>
            <person name="Kelly W."/>
            <person name="Siezen R."/>
            <person name="Bachmann H."/>
            <person name="Van Hijum S."/>
        </authorList>
    </citation>
    <scope>NUCLEOTIDE SEQUENCE [LARGE SCALE GENOMIC DNA]</scope>
    <source>
        <strain evidence="2">M20</strain>
    </source>
</reference>
<accession>A0A0V8AUU3</accession>
<evidence type="ECO:0000313" key="2">
    <source>
        <dbReference type="Proteomes" id="UP000053719"/>
    </source>
</evidence>
<comment type="caution">
    <text evidence="1">The sequence shown here is derived from an EMBL/GenBank/DDBJ whole genome shotgun (WGS) entry which is preliminary data.</text>
</comment>
<dbReference type="AlphaFoldDB" id="A0A0V8AUU3"/>